<sequence>YVLRKMSQLFPRATLKRIIKSHRNNALTKNVDVMIYLDYVLFLQRLAEEANTEANQDLNEKTIEERHVIAALERVLQEFQG</sequence>
<accession>A0ABN7UJY2</accession>
<proteinExistence type="inferred from homology"/>
<evidence type="ECO:0000256" key="7">
    <source>
        <dbReference type="ARBA" id="ARBA00038432"/>
    </source>
</evidence>
<reference evidence="8 9" key="1">
    <citation type="submission" date="2021-06" db="EMBL/GenBank/DDBJ databases">
        <authorList>
            <person name="Kallberg Y."/>
            <person name="Tangrot J."/>
            <person name="Rosling A."/>
        </authorList>
    </citation>
    <scope>NUCLEOTIDE SEQUENCE [LARGE SCALE GENOMIC DNA]</scope>
    <source>
        <strain evidence="8 9">120-4 pot B 10/14</strain>
    </source>
</reference>
<dbReference type="PANTHER" id="PTHR34832:SF1">
    <property type="entry name" value="CENTROMERE PROTEIN W"/>
    <property type="match status" value="1"/>
</dbReference>
<keyword evidence="9" id="KW-1185">Reference proteome</keyword>
<comment type="similarity">
    <text evidence="7">Belongs to the CENP-W/WIP1 family.</text>
</comment>
<evidence type="ECO:0000256" key="6">
    <source>
        <dbReference type="ARBA" id="ARBA00023328"/>
    </source>
</evidence>
<dbReference type="Gene3D" id="1.10.20.10">
    <property type="entry name" value="Histone, subunit A"/>
    <property type="match status" value="1"/>
</dbReference>
<dbReference type="InterPro" id="IPR028847">
    <property type="entry name" value="CENP-W"/>
</dbReference>
<keyword evidence="4" id="KW-0995">Kinetochore</keyword>
<evidence type="ECO:0000256" key="1">
    <source>
        <dbReference type="ARBA" id="ARBA00004123"/>
    </source>
</evidence>
<evidence type="ECO:0000256" key="4">
    <source>
        <dbReference type="ARBA" id="ARBA00022838"/>
    </source>
</evidence>
<gene>
    <name evidence="8" type="ORF">GMARGA_LOCUS6737</name>
</gene>
<dbReference type="Proteomes" id="UP000789901">
    <property type="component" value="Unassembled WGS sequence"/>
</dbReference>
<dbReference type="PANTHER" id="PTHR34832">
    <property type="entry name" value="CENTROMERE PROTEIN W"/>
    <property type="match status" value="1"/>
</dbReference>
<keyword evidence="3" id="KW-0158">Chromosome</keyword>
<evidence type="ECO:0000313" key="8">
    <source>
        <dbReference type="EMBL" id="CAG8597933.1"/>
    </source>
</evidence>
<dbReference type="InterPro" id="IPR009072">
    <property type="entry name" value="Histone-fold"/>
</dbReference>
<organism evidence="8 9">
    <name type="scientific">Gigaspora margarita</name>
    <dbReference type="NCBI Taxonomy" id="4874"/>
    <lineage>
        <taxon>Eukaryota</taxon>
        <taxon>Fungi</taxon>
        <taxon>Fungi incertae sedis</taxon>
        <taxon>Mucoromycota</taxon>
        <taxon>Glomeromycotina</taxon>
        <taxon>Glomeromycetes</taxon>
        <taxon>Diversisporales</taxon>
        <taxon>Gigasporaceae</taxon>
        <taxon>Gigaspora</taxon>
    </lineage>
</organism>
<name>A0ABN7UJY2_GIGMA</name>
<dbReference type="SUPFAM" id="SSF47113">
    <property type="entry name" value="Histone-fold"/>
    <property type="match status" value="1"/>
</dbReference>
<dbReference type="EMBL" id="CAJVQB010003110">
    <property type="protein sequence ID" value="CAG8597933.1"/>
    <property type="molecule type" value="Genomic_DNA"/>
</dbReference>
<evidence type="ECO:0000313" key="9">
    <source>
        <dbReference type="Proteomes" id="UP000789901"/>
    </source>
</evidence>
<evidence type="ECO:0000256" key="2">
    <source>
        <dbReference type="ARBA" id="ARBA00004629"/>
    </source>
</evidence>
<comment type="caution">
    <text evidence="8">The sequence shown here is derived from an EMBL/GenBank/DDBJ whole genome shotgun (WGS) entry which is preliminary data.</text>
</comment>
<dbReference type="Pfam" id="PF15510">
    <property type="entry name" value="CENP-W"/>
    <property type="match status" value="1"/>
</dbReference>
<evidence type="ECO:0000256" key="5">
    <source>
        <dbReference type="ARBA" id="ARBA00023242"/>
    </source>
</evidence>
<protein>
    <submittedName>
        <fullName evidence="8">20338_t:CDS:1</fullName>
    </submittedName>
</protein>
<dbReference type="CDD" id="cd13732">
    <property type="entry name" value="HFD_CENP-W"/>
    <property type="match status" value="1"/>
</dbReference>
<comment type="subcellular location">
    <subcellularLocation>
        <location evidence="2">Chromosome</location>
        <location evidence="2">Centromere</location>
        <location evidence="2">Kinetochore</location>
    </subcellularLocation>
    <subcellularLocation>
        <location evidence="1">Nucleus</location>
    </subcellularLocation>
</comment>
<keyword evidence="5" id="KW-0539">Nucleus</keyword>
<evidence type="ECO:0000256" key="3">
    <source>
        <dbReference type="ARBA" id="ARBA00022454"/>
    </source>
</evidence>
<feature type="non-terminal residue" evidence="8">
    <location>
        <position position="1"/>
    </location>
</feature>
<keyword evidence="6" id="KW-0137">Centromere</keyword>
<dbReference type="InterPro" id="IPR052484">
    <property type="entry name" value="CENP-W/WIP1"/>
</dbReference>